<dbReference type="EMBL" id="NJPP01000004">
    <property type="protein sequence ID" value="PIT70644.1"/>
    <property type="molecule type" value="Genomic_DNA"/>
</dbReference>
<accession>A0A2M6UX15</accession>
<evidence type="ECO:0000313" key="1">
    <source>
        <dbReference type="EMBL" id="PIT70644.1"/>
    </source>
</evidence>
<comment type="caution">
    <text evidence="1">The sequence shown here is derived from an EMBL/GenBank/DDBJ whole genome shotgun (WGS) entry which is preliminary data.</text>
</comment>
<protein>
    <submittedName>
        <fullName evidence="1">Uncharacterized protein</fullName>
    </submittedName>
</protein>
<gene>
    <name evidence="1" type="ORF">CEV08_02505</name>
</gene>
<organism evidence="1 2">
    <name type="scientific">Bartonella tribocorum</name>
    <dbReference type="NCBI Taxonomy" id="85701"/>
    <lineage>
        <taxon>Bacteria</taxon>
        <taxon>Pseudomonadati</taxon>
        <taxon>Pseudomonadota</taxon>
        <taxon>Alphaproteobacteria</taxon>
        <taxon>Hyphomicrobiales</taxon>
        <taxon>Bartonellaceae</taxon>
        <taxon>Bartonella</taxon>
    </lineage>
</organism>
<sequence>MFMLYGRLYRYAIHGHYGAMDLGTFEKCFLKNEGTHNIVVFSIFHEGLVLHVRSIKERIK</sequence>
<reference evidence="1 2" key="1">
    <citation type="submission" date="2017-06" db="EMBL/GenBank/DDBJ databases">
        <title>Draft genome of Bartonella tribocorum C635.</title>
        <authorList>
            <person name="Hadjadj L."/>
            <person name="Jiyipong T."/>
            <person name="Diene S.M."/>
            <person name="Morand S."/>
            <person name="Rolain J.-M."/>
        </authorList>
    </citation>
    <scope>NUCLEOTIDE SEQUENCE [LARGE SCALE GENOMIC DNA]</scope>
    <source>
        <strain evidence="1 2">C635</strain>
    </source>
</reference>
<proteinExistence type="predicted"/>
<dbReference type="AlphaFoldDB" id="A0A2M6UX15"/>
<evidence type="ECO:0000313" key="2">
    <source>
        <dbReference type="Proteomes" id="UP000230791"/>
    </source>
</evidence>
<dbReference type="Proteomes" id="UP000230791">
    <property type="component" value="Unassembled WGS sequence"/>
</dbReference>
<name>A0A2M6UX15_9HYPH</name>